<dbReference type="InterPro" id="IPR018253">
    <property type="entry name" value="DnaJ_domain_CS"/>
</dbReference>
<gene>
    <name evidence="7" type="ORF">JN12_02163</name>
</gene>
<dbReference type="InterPro" id="IPR036869">
    <property type="entry name" value="J_dom_sf"/>
</dbReference>
<accession>A0A562VM35</accession>
<dbReference type="CDD" id="cd06257">
    <property type="entry name" value="DnaJ"/>
    <property type="match status" value="1"/>
</dbReference>
<dbReference type="EMBL" id="VLLN01000012">
    <property type="protein sequence ID" value="TWJ18948.1"/>
    <property type="molecule type" value="Genomic_DNA"/>
</dbReference>
<dbReference type="GO" id="GO:0051082">
    <property type="term" value="F:unfolded protein binding"/>
    <property type="evidence" value="ECO:0007669"/>
    <property type="project" value="InterPro"/>
</dbReference>
<evidence type="ECO:0000313" key="8">
    <source>
        <dbReference type="Proteomes" id="UP000319449"/>
    </source>
</evidence>
<dbReference type="InterPro" id="IPR001623">
    <property type="entry name" value="DnaJ_domain"/>
</dbReference>
<sequence length="294" mass="32208">MAQKDYYQALGLQKGATPDEIKKAFRKLAVKYHPDKNPGDAAAEERFKEINEAYAVLSDPQKKAQYDQFGSTGFHERYSQEDIFRGFDVGDIFRDAGLGDDIFSRIFGGGYQRGGGGFNRRRRGEDFEMELKVTFQEAYAGGEKRVAFSKSGVKETLSVRIPAGIENGARLRLAGKGGPGGGGGPAGDVYLNVTIRPDPVYTREEDDIVIERQILFTEAALGAYLEVPTLDGTKRIKVPAGIQPGTRIRLKGLGFPHLGSTGKGDFFVRIGVKVPEELTPKQQELLESLAKEGI</sequence>
<dbReference type="AlphaFoldDB" id="A0A562VM35"/>
<dbReference type="Gene3D" id="1.10.287.110">
    <property type="entry name" value="DnaJ domain"/>
    <property type="match status" value="1"/>
</dbReference>
<evidence type="ECO:0000256" key="1">
    <source>
        <dbReference type="ARBA" id="ARBA00022723"/>
    </source>
</evidence>
<evidence type="ECO:0000256" key="4">
    <source>
        <dbReference type="ARBA" id="ARBA00022833"/>
    </source>
</evidence>
<comment type="caution">
    <text evidence="7">The sequence shown here is derived from an EMBL/GenBank/DDBJ whole genome shotgun (WGS) entry which is preliminary data.</text>
</comment>
<dbReference type="GO" id="GO:0005737">
    <property type="term" value="C:cytoplasm"/>
    <property type="evidence" value="ECO:0007669"/>
    <property type="project" value="TreeGrafter"/>
</dbReference>
<evidence type="ECO:0000256" key="5">
    <source>
        <dbReference type="ARBA" id="ARBA00023186"/>
    </source>
</evidence>
<dbReference type="GO" id="GO:0008270">
    <property type="term" value="F:zinc ion binding"/>
    <property type="evidence" value="ECO:0007669"/>
    <property type="project" value="UniProtKB-KW"/>
</dbReference>
<dbReference type="PROSITE" id="PS00636">
    <property type="entry name" value="DNAJ_1"/>
    <property type="match status" value="1"/>
</dbReference>
<keyword evidence="7" id="KW-0238">DNA-binding</keyword>
<dbReference type="Pfam" id="PF00226">
    <property type="entry name" value="DnaJ"/>
    <property type="match status" value="1"/>
</dbReference>
<dbReference type="PROSITE" id="PS50076">
    <property type="entry name" value="DNAJ_2"/>
    <property type="match status" value="1"/>
</dbReference>
<dbReference type="Gene3D" id="2.60.260.20">
    <property type="entry name" value="Urease metallochaperone UreE, N-terminal domain"/>
    <property type="match status" value="2"/>
</dbReference>
<name>A0A562VM35_9BACT</name>
<protein>
    <submittedName>
        <fullName evidence="7">Curved DNA-binding protein</fullName>
    </submittedName>
</protein>
<dbReference type="FunFam" id="2.60.260.20:FF:000005">
    <property type="entry name" value="Chaperone protein dnaJ 1, mitochondrial"/>
    <property type="match status" value="1"/>
</dbReference>
<evidence type="ECO:0000313" key="7">
    <source>
        <dbReference type="EMBL" id="TWJ18948.1"/>
    </source>
</evidence>
<dbReference type="Pfam" id="PF01556">
    <property type="entry name" value="DnaJ_C"/>
    <property type="match status" value="1"/>
</dbReference>
<dbReference type="InterPro" id="IPR008971">
    <property type="entry name" value="HSP40/DnaJ_pept-bd"/>
</dbReference>
<keyword evidence="5" id="KW-0143">Chaperone</keyword>
<dbReference type="CDD" id="cd10747">
    <property type="entry name" value="DnaJ_C"/>
    <property type="match status" value="1"/>
</dbReference>
<dbReference type="GO" id="GO:0042026">
    <property type="term" value="P:protein refolding"/>
    <property type="evidence" value="ECO:0007669"/>
    <property type="project" value="TreeGrafter"/>
</dbReference>
<feature type="domain" description="J" evidence="6">
    <location>
        <begin position="5"/>
        <end position="70"/>
    </location>
</feature>
<dbReference type="SUPFAM" id="SSF49493">
    <property type="entry name" value="HSP40/DnaJ peptide-binding domain"/>
    <property type="match status" value="2"/>
</dbReference>
<organism evidence="7 8">
    <name type="scientific">Geobacter argillaceus</name>
    <dbReference type="NCBI Taxonomy" id="345631"/>
    <lineage>
        <taxon>Bacteria</taxon>
        <taxon>Pseudomonadati</taxon>
        <taxon>Thermodesulfobacteriota</taxon>
        <taxon>Desulfuromonadia</taxon>
        <taxon>Geobacterales</taxon>
        <taxon>Geobacteraceae</taxon>
        <taxon>Geobacter</taxon>
    </lineage>
</organism>
<dbReference type="PANTHER" id="PTHR43096:SF48">
    <property type="entry name" value="CHAPERONE PROTEIN DNAJ"/>
    <property type="match status" value="1"/>
</dbReference>
<dbReference type="GO" id="GO:0003677">
    <property type="term" value="F:DNA binding"/>
    <property type="evidence" value="ECO:0007669"/>
    <property type="project" value="UniProtKB-KW"/>
</dbReference>
<evidence type="ECO:0000256" key="3">
    <source>
        <dbReference type="ARBA" id="ARBA00022771"/>
    </source>
</evidence>
<keyword evidence="4" id="KW-0862">Zinc</keyword>
<dbReference type="SMART" id="SM00271">
    <property type="entry name" value="DnaJ"/>
    <property type="match status" value="1"/>
</dbReference>
<dbReference type="PANTHER" id="PTHR43096">
    <property type="entry name" value="DNAJ HOMOLOG 1, MITOCHONDRIAL-RELATED"/>
    <property type="match status" value="1"/>
</dbReference>
<dbReference type="SUPFAM" id="SSF46565">
    <property type="entry name" value="Chaperone J-domain"/>
    <property type="match status" value="1"/>
</dbReference>
<dbReference type="FunFam" id="1.10.287.110:FF:000034">
    <property type="entry name" value="Chaperone protein DnaJ"/>
    <property type="match status" value="1"/>
</dbReference>
<keyword evidence="2" id="KW-0677">Repeat</keyword>
<proteinExistence type="predicted"/>
<dbReference type="RefSeq" id="WP_145022506.1">
    <property type="nucleotide sequence ID" value="NZ_VLLN01000012.1"/>
</dbReference>
<keyword evidence="1" id="KW-0479">Metal-binding</keyword>
<dbReference type="Proteomes" id="UP000319449">
    <property type="component" value="Unassembled WGS sequence"/>
</dbReference>
<dbReference type="OrthoDB" id="9779889at2"/>
<dbReference type="InterPro" id="IPR002939">
    <property type="entry name" value="DnaJ_C"/>
</dbReference>
<keyword evidence="3" id="KW-0863">Zinc-finger</keyword>
<evidence type="ECO:0000259" key="6">
    <source>
        <dbReference type="PROSITE" id="PS50076"/>
    </source>
</evidence>
<evidence type="ECO:0000256" key="2">
    <source>
        <dbReference type="ARBA" id="ARBA00022737"/>
    </source>
</evidence>
<keyword evidence="8" id="KW-1185">Reference proteome</keyword>
<dbReference type="PRINTS" id="PR00625">
    <property type="entry name" value="JDOMAIN"/>
</dbReference>
<reference evidence="7 8" key="1">
    <citation type="submission" date="2019-07" db="EMBL/GenBank/DDBJ databases">
        <title>Genomic Encyclopedia of Archaeal and Bacterial Type Strains, Phase II (KMG-II): from individual species to whole genera.</title>
        <authorList>
            <person name="Goeker M."/>
        </authorList>
    </citation>
    <scope>NUCLEOTIDE SEQUENCE [LARGE SCALE GENOMIC DNA]</scope>
    <source>
        <strain evidence="7 8">ATCC BAA-1139</strain>
    </source>
</reference>